<dbReference type="InterPro" id="IPR045865">
    <property type="entry name" value="ACT-like_dom_sf"/>
</dbReference>
<dbReference type="PANTHER" id="PTHR31096:SF7">
    <property type="entry name" value="ACT DOMAIN-CONTAINING PROTEIN ACR1"/>
    <property type="match status" value="1"/>
</dbReference>
<dbReference type="PANTHER" id="PTHR31096">
    <property type="entry name" value="ACT DOMAIN-CONTAINING PROTEIN ACR4-RELATED"/>
    <property type="match status" value="1"/>
</dbReference>
<reference evidence="5" key="1">
    <citation type="submission" date="2021-03" db="EMBL/GenBank/DDBJ databases">
        <authorList>
            <consortium name="Genoscope - CEA"/>
            <person name="William W."/>
        </authorList>
    </citation>
    <scope>NUCLEOTIDE SEQUENCE</scope>
    <source>
        <strain evidence="5">Doubled-haploid Pahang</strain>
    </source>
</reference>
<feature type="region of interest" description="Disordered" evidence="3">
    <location>
        <begin position="462"/>
        <end position="481"/>
    </location>
</feature>
<dbReference type="EnsemblPlants" id="Ma08_t04810.1">
    <property type="protein sequence ID" value="Ma08_p04810.1"/>
    <property type="gene ID" value="Ma08_g04810"/>
</dbReference>
<dbReference type="CDD" id="cd04895">
    <property type="entry name" value="ACT_ACR_1"/>
    <property type="match status" value="1"/>
</dbReference>
<organism evidence="6 7">
    <name type="scientific">Musa acuminata subsp. malaccensis</name>
    <name type="common">Wild banana</name>
    <name type="synonym">Musa malaccensis</name>
    <dbReference type="NCBI Taxonomy" id="214687"/>
    <lineage>
        <taxon>Eukaryota</taxon>
        <taxon>Viridiplantae</taxon>
        <taxon>Streptophyta</taxon>
        <taxon>Embryophyta</taxon>
        <taxon>Tracheophyta</taxon>
        <taxon>Spermatophyta</taxon>
        <taxon>Magnoliopsida</taxon>
        <taxon>Liliopsida</taxon>
        <taxon>Zingiberales</taxon>
        <taxon>Musaceae</taxon>
        <taxon>Musa</taxon>
    </lineage>
</organism>
<name>A0A804K2Z2_MUSAM</name>
<gene>
    <name evidence="5" type="ORF">GSMUA_338510.1</name>
</gene>
<dbReference type="EMBL" id="HG996472">
    <property type="protein sequence ID" value="CAG1830597.1"/>
    <property type="molecule type" value="Genomic_DNA"/>
</dbReference>
<dbReference type="OrthoDB" id="2019938at2759"/>
<evidence type="ECO:0000256" key="1">
    <source>
        <dbReference type="ARBA" id="ARBA00022737"/>
    </source>
</evidence>
<evidence type="ECO:0000259" key="4">
    <source>
        <dbReference type="PROSITE" id="PS51671"/>
    </source>
</evidence>
<feature type="compositionally biased region" description="Low complexity" evidence="3">
    <location>
        <begin position="462"/>
        <end position="477"/>
    </location>
</feature>
<evidence type="ECO:0000313" key="5">
    <source>
        <dbReference type="EMBL" id="CAG1830597.1"/>
    </source>
</evidence>
<dbReference type="GO" id="GO:0016597">
    <property type="term" value="F:amino acid binding"/>
    <property type="evidence" value="ECO:0007669"/>
    <property type="project" value="UniProtKB-UniRule"/>
</dbReference>
<evidence type="ECO:0000313" key="7">
    <source>
        <dbReference type="Proteomes" id="UP000012960"/>
    </source>
</evidence>
<accession>A0A804K2Z2</accession>
<dbReference type="CDD" id="cd04897">
    <property type="entry name" value="ACT_ACR_3"/>
    <property type="match status" value="1"/>
</dbReference>
<dbReference type="InterPro" id="IPR040217">
    <property type="entry name" value="ACR1-12"/>
</dbReference>
<evidence type="ECO:0000256" key="2">
    <source>
        <dbReference type="RuleBase" id="RU369043"/>
    </source>
</evidence>
<feature type="domain" description="ACT" evidence="4">
    <location>
        <begin position="376"/>
        <end position="453"/>
    </location>
</feature>
<dbReference type="Gramene" id="Ma08_t04810.1">
    <property type="protein sequence ID" value="Ma08_p04810.1"/>
    <property type="gene ID" value="Ma08_g04810"/>
</dbReference>
<evidence type="ECO:0000256" key="3">
    <source>
        <dbReference type="SAM" id="MobiDB-lite"/>
    </source>
</evidence>
<evidence type="ECO:0000313" key="6">
    <source>
        <dbReference type="EnsemblPlants" id="Ma08_p04810.1"/>
    </source>
</evidence>
<dbReference type="AlphaFoldDB" id="A0A804K2Z2"/>
<dbReference type="InterPro" id="IPR002912">
    <property type="entry name" value="ACT_dom"/>
</dbReference>
<keyword evidence="7" id="KW-1185">Reference proteome</keyword>
<comment type="function">
    <text evidence="2">Binds amino acids.</text>
</comment>
<dbReference type="Pfam" id="PF01842">
    <property type="entry name" value="ACT"/>
    <property type="match status" value="1"/>
</dbReference>
<reference evidence="6" key="2">
    <citation type="submission" date="2021-05" db="UniProtKB">
        <authorList>
            <consortium name="EnsemblPlants"/>
        </authorList>
    </citation>
    <scope>IDENTIFICATION</scope>
    <source>
        <strain evidence="6">subsp. malaccensis</strain>
    </source>
</reference>
<dbReference type="OMA" id="NDAYQDC"/>
<sequence>MEGRGSGPYFDPDFDFLVERINPRVCIDNESCEDCTLVKVDSANRNGILLEMVQLLTDLDLVISKSYISSDGGWLMDVFHIGDRLGNKLTDPDLIRYIQQSLVSGQKGARSADEVTTCLGKLVGPGQLASEHAAVEITATDRPGLLSEIAAVLAELHCHVACAQAWTHNSCAAVILYVIDEPTRRPIADADRLAHVEQQVDSVVGAHHEPGERRRVKVSGPMPGRVHMERRLHQLMYEEGDYETGPPPPPANGDQFADANLEARRDNVLFLWSPSSSSSTVLRTRASIDSWKERGYTVVNIQSRDRPKLLFDTVCTLTDMKYVVYHAAVGSRGPLAVQEYYVRRMDGCTLDTESERQKVSRCLVAAVERRACHGLRLDISTRDRRGLLSDITRVLRENGLSLTMAECATREERAVGTFYVTDASGGGNVDPKSMEAVREELGESVTLVVRAGGWGCAKSNCSTSSSTTLSPSLSTSSVDGDRSRIMTSLGSSLGSLLWSHIERLSSNFGSIRS</sequence>
<dbReference type="InParanoid" id="A0A804K2Z2"/>
<dbReference type="SUPFAM" id="SSF55021">
    <property type="entry name" value="ACT-like"/>
    <property type="match status" value="3"/>
</dbReference>
<dbReference type="Gene3D" id="3.30.70.260">
    <property type="match status" value="2"/>
</dbReference>
<dbReference type="PROSITE" id="PS51671">
    <property type="entry name" value="ACT"/>
    <property type="match status" value="2"/>
</dbReference>
<feature type="domain" description="ACT" evidence="4">
    <location>
        <begin position="134"/>
        <end position="221"/>
    </location>
</feature>
<dbReference type="Proteomes" id="UP000012960">
    <property type="component" value="Unplaced"/>
</dbReference>
<keyword evidence="1 2" id="KW-0677">Repeat</keyword>
<proteinExistence type="predicted"/>
<protein>
    <recommendedName>
        <fullName evidence="2">ACT domain-containing protein ACR</fullName>
    </recommendedName>
    <alternativeName>
        <fullName evidence="2">Protein ACT DOMAIN REPEATS</fullName>
    </alternativeName>
</protein>